<dbReference type="AlphaFoldDB" id="A0A6G0XMD5"/>
<keyword evidence="2" id="KW-1185">Reference proteome</keyword>
<evidence type="ECO:0000313" key="1">
    <source>
        <dbReference type="EMBL" id="KAF0741543.1"/>
    </source>
</evidence>
<sequence>MLALIGHSLGLGGCDGRLVIAYSPRNHMTSLATPQLVAERTFKTRRHHRSWQEVRLSSDDQERGPADIAVTGQHCTFSLEGLSWLRRSAACVDHGDVGTNVVPRARCRVAYTSSGRLGHRLLLVCCIRGSESSRSVLRFHDGLDNCSVGVCLKNNEPLVDDERHASHSTWSFEAIASRWLCGTSSSGDTVEKTNSGQLIASVVESWLISVAVVQGLVISDLASIIKPACHAVVWSALLFAKYAVTGASDCR</sequence>
<protein>
    <submittedName>
        <fullName evidence="1">Uncharacterized protein</fullName>
    </submittedName>
</protein>
<dbReference type="EMBL" id="VJMJ01000036">
    <property type="protein sequence ID" value="KAF0741543.1"/>
    <property type="molecule type" value="Genomic_DNA"/>
</dbReference>
<evidence type="ECO:0000313" key="2">
    <source>
        <dbReference type="Proteomes" id="UP000481153"/>
    </source>
</evidence>
<proteinExistence type="predicted"/>
<dbReference type="Proteomes" id="UP000481153">
    <property type="component" value="Unassembled WGS sequence"/>
</dbReference>
<reference evidence="1 2" key="1">
    <citation type="submission" date="2019-07" db="EMBL/GenBank/DDBJ databases">
        <title>Genomics analysis of Aphanomyces spp. identifies a new class of oomycete effector associated with host adaptation.</title>
        <authorList>
            <person name="Gaulin E."/>
        </authorList>
    </citation>
    <scope>NUCLEOTIDE SEQUENCE [LARGE SCALE GENOMIC DNA]</scope>
    <source>
        <strain evidence="1 2">ATCC 201684</strain>
    </source>
</reference>
<accession>A0A6G0XMD5</accession>
<gene>
    <name evidence="1" type="ORF">Ae201684_003226</name>
</gene>
<organism evidence="1 2">
    <name type="scientific">Aphanomyces euteiches</name>
    <dbReference type="NCBI Taxonomy" id="100861"/>
    <lineage>
        <taxon>Eukaryota</taxon>
        <taxon>Sar</taxon>
        <taxon>Stramenopiles</taxon>
        <taxon>Oomycota</taxon>
        <taxon>Saprolegniomycetes</taxon>
        <taxon>Saprolegniales</taxon>
        <taxon>Verrucalvaceae</taxon>
        <taxon>Aphanomyces</taxon>
    </lineage>
</organism>
<name>A0A6G0XMD5_9STRA</name>
<comment type="caution">
    <text evidence="1">The sequence shown here is derived from an EMBL/GenBank/DDBJ whole genome shotgun (WGS) entry which is preliminary data.</text>
</comment>